<dbReference type="EMBL" id="QGKW02001911">
    <property type="protein sequence ID" value="KAF2567831.1"/>
    <property type="molecule type" value="Genomic_DNA"/>
</dbReference>
<accession>A0A8S9ID92</accession>
<organism evidence="2 3">
    <name type="scientific">Brassica cretica</name>
    <name type="common">Mustard</name>
    <dbReference type="NCBI Taxonomy" id="69181"/>
    <lineage>
        <taxon>Eukaryota</taxon>
        <taxon>Viridiplantae</taxon>
        <taxon>Streptophyta</taxon>
        <taxon>Embryophyta</taxon>
        <taxon>Tracheophyta</taxon>
        <taxon>Spermatophyta</taxon>
        <taxon>Magnoliopsida</taxon>
        <taxon>eudicotyledons</taxon>
        <taxon>Gunneridae</taxon>
        <taxon>Pentapetalae</taxon>
        <taxon>rosids</taxon>
        <taxon>malvids</taxon>
        <taxon>Brassicales</taxon>
        <taxon>Brassicaceae</taxon>
        <taxon>Brassiceae</taxon>
        <taxon>Brassica</taxon>
    </lineage>
</organism>
<comment type="caution">
    <text evidence="2">The sequence shown here is derived from an EMBL/GenBank/DDBJ whole genome shotgun (WGS) entry which is preliminary data.</text>
</comment>
<evidence type="ECO:0000256" key="1">
    <source>
        <dbReference type="SAM" id="MobiDB-lite"/>
    </source>
</evidence>
<name>A0A8S9ID92_BRACR</name>
<evidence type="ECO:0000313" key="3">
    <source>
        <dbReference type="Proteomes" id="UP000712281"/>
    </source>
</evidence>
<reference evidence="2" key="1">
    <citation type="submission" date="2019-12" db="EMBL/GenBank/DDBJ databases">
        <title>Genome sequencing and annotation of Brassica cretica.</title>
        <authorList>
            <person name="Studholme D.J."/>
            <person name="Sarris P.F."/>
        </authorList>
    </citation>
    <scope>NUCLEOTIDE SEQUENCE</scope>
    <source>
        <strain evidence="2">PFS-001/15</strain>
        <tissue evidence="2">Leaf</tissue>
    </source>
</reference>
<gene>
    <name evidence="2" type="ORF">F2Q68_00025294</name>
</gene>
<proteinExistence type="predicted"/>
<dbReference type="Proteomes" id="UP000712281">
    <property type="component" value="Unassembled WGS sequence"/>
</dbReference>
<sequence>MCGIRRLLGPATGHLILEGEKLRNMSRNSPGDNNPRPLGNLGFLSFLILRKIDSANFGSHIYCVPLLPLDLGVVDGGAIQQQSLFGDQGFRHASIRDVVLTWVIDLVVILKEEVFLKTQPRPAVKDKALQSASLVQKMVSTGGSGSEGEKDLKNDGGAWRC</sequence>
<dbReference type="AlphaFoldDB" id="A0A8S9ID92"/>
<feature type="region of interest" description="Disordered" evidence="1">
    <location>
        <begin position="139"/>
        <end position="161"/>
    </location>
</feature>
<protein>
    <submittedName>
        <fullName evidence="2">Uncharacterized protein</fullName>
    </submittedName>
</protein>
<evidence type="ECO:0000313" key="2">
    <source>
        <dbReference type="EMBL" id="KAF2567831.1"/>
    </source>
</evidence>